<name>A0AAE0XXD3_9GAST</name>
<proteinExistence type="predicted"/>
<protein>
    <submittedName>
        <fullName evidence="2">Uncharacterized protein</fullName>
    </submittedName>
</protein>
<feature type="chain" id="PRO_5042075164" evidence="1">
    <location>
        <begin position="23"/>
        <end position="221"/>
    </location>
</feature>
<comment type="caution">
    <text evidence="2">The sequence shown here is derived from an EMBL/GenBank/DDBJ whole genome shotgun (WGS) entry which is preliminary data.</text>
</comment>
<keyword evidence="3" id="KW-1185">Reference proteome</keyword>
<sequence>MSRDLLFLLLQILRELFSAISASLELNLNRDNPGLPTAQTRCGVLTCEERIVDINNSGHAKVLFSSIVSLKIFKRNTNNSRGERGIILGSVSTETPNLTLVTNDAKIFGVLDDKQAKIQVELFKPDDCQSDYSCQTLGVNSQGKKLFSAIKLTQQGQTRSPMDIDRWIDDKLDQIERSVHDVTESWNNFVFQYRIDHRLNSLQDKIELLETRKKSKLNIID</sequence>
<dbReference type="EMBL" id="JAWDGP010007369">
    <property type="protein sequence ID" value="KAK3722837.1"/>
    <property type="molecule type" value="Genomic_DNA"/>
</dbReference>
<dbReference type="Proteomes" id="UP001283361">
    <property type="component" value="Unassembled WGS sequence"/>
</dbReference>
<evidence type="ECO:0000313" key="3">
    <source>
        <dbReference type="Proteomes" id="UP001283361"/>
    </source>
</evidence>
<evidence type="ECO:0000313" key="2">
    <source>
        <dbReference type="EMBL" id="KAK3722837.1"/>
    </source>
</evidence>
<evidence type="ECO:0000256" key="1">
    <source>
        <dbReference type="SAM" id="SignalP"/>
    </source>
</evidence>
<keyword evidence="1" id="KW-0732">Signal</keyword>
<organism evidence="2 3">
    <name type="scientific">Elysia crispata</name>
    <name type="common">lettuce slug</name>
    <dbReference type="NCBI Taxonomy" id="231223"/>
    <lineage>
        <taxon>Eukaryota</taxon>
        <taxon>Metazoa</taxon>
        <taxon>Spiralia</taxon>
        <taxon>Lophotrochozoa</taxon>
        <taxon>Mollusca</taxon>
        <taxon>Gastropoda</taxon>
        <taxon>Heterobranchia</taxon>
        <taxon>Euthyneura</taxon>
        <taxon>Panpulmonata</taxon>
        <taxon>Sacoglossa</taxon>
        <taxon>Placobranchoidea</taxon>
        <taxon>Plakobranchidae</taxon>
        <taxon>Elysia</taxon>
    </lineage>
</organism>
<dbReference type="AlphaFoldDB" id="A0AAE0XXD3"/>
<feature type="signal peptide" evidence="1">
    <location>
        <begin position="1"/>
        <end position="22"/>
    </location>
</feature>
<reference evidence="2" key="1">
    <citation type="journal article" date="2023" name="G3 (Bethesda)">
        <title>A reference genome for the long-term kleptoplast-retaining sea slug Elysia crispata morphotype clarki.</title>
        <authorList>
            <person name="Eastman K.E."/>
            <person name="Pendleton A.L."/>
            <person name="Shaikh M.A."/>
            <person name="Suttiyut T."/>
            <person name="Ogas R."/>
            <person name="Tomko P."/>
            <person name="Gavelis G."/>
            <person name="Widhalm J.R."/>
            <person name="Wisecaver J.H."/>
        </authorList>
    </citation>
    <scope>NUCLEOTIDE SEQUENCE</scope>
    <source>
        <strain evidence="2">ECLA1</strain>
    </source>
</reference>
<accession>A0AAE0XXD3</accession>
<gene>
    <name evidence="2" type="ORF">RRG08_040220</name>
</gene>